<dbReference type="CDD" id="cd00090">
    <property type="entry name" value="HTH_ARSR"/>
    <property type="match status" value="1"/>
</dbReference>
<sequence length="324" mass="34695">MLRIWFGSEDLERVRVARRPHALWETVLSLQTLRTRQRTPLTGWRDAALARLATPRATAALRTLHPLVPLRGYFPDFLTPAADDLDGGIAAVLGTPRRRVAAELELLGRGRTGDEDGALPPAGRRLAPVGDALAHYHDAAVAPYMPRMRALIDADRAVRARALLDGGVEGLLKTLRPAVRWRRPVLETDYPVDQELALNGRGLLLVPSVFCERTPVSLLDPNLPPTLVYPIDDSGPAETPAGDGLAALVGSTRGEVLRRLGEAAATTSELARVLDISTASASQHASVLRRSGLVVSRRAGNAVIHRITPLGAALLRGGGHPPAG</sequence>
<keyword evidence="6" id="KW-1185">Reference proteome</keyword>
<dbReference type="RefSeq" id="WP_345474956.1">
    <property type="nucleotide sequence ID" value="NZ_BAABHF010000059.1"/>
</dbReference>
<gene>
    <name evidence="5" type="ORF">GCM10023191_091840</name>
</gene>
<evidence type="ECO:0000313" key="5">
    <source>
        <dbReference type="EMBL" id="GAA4518150.1"/>
    </source>
</evidence>
<feature type="domain" description="HTH arsR-type" evidence="4">
    <location>
        <begin position="231"/>
        <end position="324"/>
    </location>
</feature>
<dbReference type="InterPro" id="IPR036388">
    <property type="entry name" value="WH-like_DNA-bd_sf"/>
</dbReference>
<dbReference type="InterPro" id="IPR036390">
    <property type="entry name" value="WH_DNA-bd_sf"/>
</dbReference>
<dbReference type="PANTHER" id="PTHR43132">
    <property type="entry name" value="ARSENICAL RESISTANCE OPERON REPRESSOR ARSR-RELATED"/>
    <property type="match status" value="1"/>
</dbReference>
<dbReference type="Gene3D" id="1.10.10.10">
    <property type="entry name" value="Winged helix-like DNA-binding domain superfamily/Winged helix DNA-binding domain"/>
    <property type="match status" value="1"/>
</dbReference>
<dbReference type="InterPro" id="IPR011991">
    <property type="entry name" value="ArsR-like_HTH"/>
</dbReference>
<dbReference type="EMBL" id="BAABHF010000059">
    <property type="protein sequence ID" value="GAA4518150.1"/>
    <property type="molecule type" value="Genomic_DNA"/>
</dbReference>
<comment type="caution">
    <text evidence="5">The sequence shown here is derived from an EMBL/GenBank/DDBJ whole genome shotgun (WGS) entry which is preliminary data.</text>
</comment>
<dbReference type="PANTHER" id="PTHR43132:SF8">
    <property type="entry name" value="HTH-TYPE TRANSCRIPTIONAL REGULATOR KMTR"/>
    <property type="match status" value="1"/>
</dbReference>
<dbReference type="SUPFAM" id="SSF46785">
    <property type="entry name" value="Winged helix' DNA-binding domain"/>
    <property type="match status" value="1"/>
</dbReference>
<proteinExistence type="predicted"/>
<dbReference type="Pfam" id="PF12840">
    <property type="entry name" value="HTH_20"/>
    <property type="match status" value="1"/>
</dbReference>
<keyword evidence="1" id="KW-0805">Transcription regulation</keyword>
<organism evidence="5 6">
    <name type="scientific">Actinoallomurus oryzae</name>
    <dbReference type="NCBI Taxonomy" id="502180"/>
    <lineage>
        <taxon>Bacteria</taxon>
        <taxon>Bacillati</taxon>
        <taxon>Actinomycetota</taxon>
        <taxon>Actinomycetes</taxon>
        <taxon>Streptosporangiales</taxon>
        <taxon>Thermomonosporaceae</taxon>
        <taxon>Actinoallomurus</taxon>
    </lineage>
</organism>
<evidence type="ECO:0000256" key="3">
    <source>
        <dbReference type="ARBA" id="ARBA00023163"/>
    </source>
</evidence>
<keyword evidence="2" id="KW-0238">DNA-binding</keyword>
<dbReference type="SMART" id="SM00418">
    <property type="entry name" value="HTH_ARSR"/>
    <property type="match status" value="1"/>
</dbReference>
<evidence type="ECO:0000259" key="4">
    <source>
        <dbReference type="PROSITE" id="PS50987"/>
    </source>
</evidence>
<keyword evidence="3" id="KW-0804">Transcription</keyword>
<dbReference type="Proteomes" id="UP001500503">
    <property type="component" value="Unassembled WGS sequence"/>
</dbReference>
<name>A0ABP8R4Q5_9ACTN</name>
<accession>A0ABP8R4Q5</accession>
<evidence type="ECO:0000256" key="1">
    <source>
        <dbReference type="ARBA" id="ARBA00023015"/>
    </source>
</evidence>
<evidence type="ECO:0000256" key="2">
    <source>
        <dbReference type="ARBA" id="ARBA00023125"/>
    </source>
</evidence>
<protein>
    <submittedName>
        <fullName evidence="5">Winged helix-turn-helix domain-containing protein</fullName>
    </submittedName>
</protein>
<evidence type="ECO:0000313" key="6">
    <source>
        <dbReference type="Proteomes" id="UP001500503"/>
    </source>
</evidence>
<dbReference type="InterPro" id="IPR051011">
    <property type="entry name" value="Metal_resp_trans_reg"/>
</dbReference>
<dbReference type="PROSITE" id="PS50987">
    <property type="entry name" value="HTH_ARSR_2"/>
    <property type="match status" value="1"/>
</dbReference>
<reference evidence="6" key="1">
    <citation type="journal article" date="2019" name="Int. J. Syst. Evol. Microbiol.">
        <title>The Global Catalogue of Microorganisms (GCM) 10K type strain sequencing project: providing services to taxonomists for standard genome sequencing and annotation.</title>
        <authorList>
            <consortium name="The Broad Institute Genomics Platform"/>
            <consortium name="The Broad Institute Genome Sequencing Center for Infectious Disease"/>
            <person name="Wu L."/>
            <person name="Ma J."/>
        </authorList>
    </citation>
    <scope>NUCLEOTIDE SEQUENCE [LARGE SCALE GENOMIC DNA]</scope>
    <source>
        <strain evidence="6">JCM 17933</strain>
    </source>
</reference>
<dbReference type="InterPro" id="IPR001845">
    <property type="entry name" value="HTH_ArsR_DNA-bd_dom"/>
</dbReference>